<comment type="similarity">
    <text evidence="1">Belongs to the canopy family.</text>
</comment>
<protein>
    <recommendedName>
        <fullName evidence="2">DUF3456 domain-containing protein</fullName>
    </recommendedName>
</protein>
<dbReference type="PANTHER" id="PTHR13341">
    <property type="entry name" value="MIR-INTERACTING SAPOSIN-LIKE PROTEIN"/>
    <property type="match status" value="1"/>
</dbReference>
<dbReference type="PANTHER" id="PTHR13341:SF2">
    <property type="entry name" value="PROTEIN SEELE"/>
    <property type="match status" value="1"/>
</dbReference>
<name>A0A7R9PJQ4_TIMGE</name>
<accession>A0A7R9PJQ4</accession>
<dbReference type="InterPro" id="IPR042415">
    <property type="entry name" value="CNPY"/>
</dbReference>
<gene>
    <name evidence="3" type="ORF">TGEB3V08_LOCUS3744</name>
</gene>
<dbReference type="InterPro" id="IPR021852">
    <property type="entry name" value="DUF3456"/>
</dbReference>
<dbReference type="EMBL" id="OE840208">
    <property type="protein sequence ID" value="CAD7589835.1"/>
    <property type="molecule type" value="Genomic_DNA"/>
</dbReference>
<evidence type="ECO:0000256" key="1">
    <source>
        <dbReference type="ARBA" id="ARBA00007285"/>
    </source>
</evidence>
<proteinExistence type="inferred from homology"/>
<evidence type="ECO:0000313" key="3">
    <source>
        <dbReference type="EMBL" id="CAD7589835.1"/>
    </source>
</evidence>
<dbReference type="GO" id="GO:0005783">
    <property type="term" value="C:endoplasmic reticulum"/>
    <property type="evidence" value="ECO:0007669"/>
    <property type="project" value="TreeGrafter"/>
</dbReference>
<feature type="domain" description="DUF3456" evidence="2">
    <location>
        <begin position="36"/>
        <end position="142"/>
    </location>
</feature>
<reference evidence="3" key="1">
    <citation type="submission" date="2020-11" db="EMBL/GenBank/DDBJ databases">
        <authorList>
            <person name="Tran Van P."/>
        </authorList>
    </citation>
    <scope>NUCLEOTIDE SEQUENCE</scope>
</reference>
<organism evidence="3">
    <name type="scientific">Timema genevievae</name>
    <name type="common">Walking stick</name>
    <dbReference type="NCBI Taxonomy" id="629358"/>
    <lineage>
        <taxon>Eukaryota</taxon>
        <taxon>Metazoa</taxon>
        <taxon>Ecdysozoa</taxon>
        <taxon>Arthropoda</taxon>
        <taxon>Hexapoda</taxon>
        <taxon>Insecta</taxon>
        <taxon>Pterygota</taxon>
        <taxon>Neoptera</taxon>
        <taxon>Polyneoptera</taxon>
        <taxon>Phasmatodea</taxon>
        <taxon>Timematodea</taxon>
        <taxon>Timematoidea</taxon>
        <taxon>Timematidae</taxon>
        <taxon>Timema</taxon>
    </lineage>
</organism>
<evidence type="ECO:0000259" key="2">
    <source>
        <dbReference type="Pfam" id="PF11938"/>
    </source>
</evidence>
<sequence>MIGTVDLLLSCRMGNHYLNLEDFLDDWWRLLKEVAKLMVPYARSEVHLTEVMETVCNKMDDYVKATYKTSGELTLLRLVTEDGKMNSLMSEVDIVQDSDLNKSLKFYCEGIVEEYEDNFLKLFAKDVANIDIKLCSDDIHLCSQTEPDDDYEFEDKDEL</sequence>
<dbReference type="Pfam" id="PF11938">
    <property type="entry name" value="DUF3456"/>
    <property type="match status" value="1"/>
</dbReference>
<dbReference type="AlphaFoldDB" id="A0A7R9PJQ4"/>